<name>A0A0D9AUY2_STUST</name>
<dbReference type="GO" id="GO:0009426">
    <property type="term" value="C:bacterial-type flagellum basal body, distal rod"/>
    <property type="evidence" value="ECO:0007669"/>
    <property type="project" value="UniProtKB-UniRule"/>
</dbReference>
<evidence type="ECO:0000313" key="13">
    <source>
        <dbReference type="Proteomes" id="UP000032487"/>
    </source>
</evidence>
<dbReference type="PANTHER" id="PTHR30435:SF19">
    <property type="entry name" value="FLAGELLAR BASAL-BODY ROD PROTEIN FLGG"/>
    <property type="match status" value="1"/>
</dbReference>
<dbReference type="InterPro" id="IPR001444">
    <property type="entry name" value="Flag_bb_rod_N"/>
</dbReference>
<dbReference type="EMBL" id="JYHV01000004">
    <property type="protein sequence ID" value="KJH84830.1"/>
    <property type="molecule type" value="Genomic_DNA"/>
</dbReference>
<comment type="caution">
    <text evidence="12">The sequence shown here is derived from an EMBL/GenBank/DDBJ whole genome shotgun (WGS) entry which is preliminary data.</text>
</comment>
<dbReference type="AlphaFoldDB" id="A0A0D9AUY2"/>
<keyword evidence="4 8" id="KW-0975">Bacterial flagellum</keyword>
<dbReference type="SUPFAM" id="SSF117143">
    <property type="entry name" value="Flagellar hook protein flgE"/>
    <property type="match status" value="1"/>
</dbReference>
<dbReference type="InterPro" id="IPR012834">
    <property type="entry name" value="FlgG_G_neg"/>
</dbReference>
<evidence type="ECO:0000256" key="5">
    <source>
        <dbReference type="ARBA" id="ARBA00025933"/>
    </source>
</evidence>
<evidence type="ECO:0000256" key="4">
    <source>
        <dbReference type="ARBA" id="ARBA00023143"/>
    </source>
</evidence>
<dbReference type="NCBIfam" id="TIGR02488">
    <property type="entry name" value="flgG_G_neg"/>
    <property type="match status" value="1"/>
</dbReference>
<dbReference type="NCBIfam" id="TIGR03506">
    <property type="entry name" value="FlgEFG_subfam"/>
    <property type="match status" value="2"/>
</dbReference>
<evidence type="ECO:0000313" key="12">
    <source>
        <dbReference type="EMBL" id="KJH84830.1"/>
    </source>
</evidence>
<keyword evidence="12" id="KW-0282">Flagellum</keyword>
<feature type="domain" description="Flagellar hook protein FlgE/F/G-like D1" evidence="11">
    <location>
        <begin position="96"/>
        <end position="159"/>
    </location>
</feature>
<keyword evidence="12" id="KW-0969">Cilium</keyword>
<dbReference type="InterPro" id="IPR053967">
    <property type="entry name" value="LlgE_F_G-like_D1"/>
</dbReference>
<reference evidence="12 13" key="1">
    <citation type="submission" date="2015-02" db="EMBL/GenBank/DDBJ databases">
        <title>Draft genome sequence of Pseudomonas stutzeri NT0128 isolated from wheat (Triticum turgidum) rhizosphere.</title>
        <authorList>
            <person name="Tovi N."/>
            <person name="Frenk S."/>
            <person name="Hadar Y."/>
            <person name="Minz D."/>
        </authorList>
    </citation>
    <scope>NUCLEOTIDE SEQUENCE [LARGE SCALE GENOMIC DNA]</scope>
    <source>
        <strain evidence="12 13">NT0128</strain>
    </source>
</reference>
<feature type="domain" description="Flagellar basal body rod protein N-terminal" evidence="9">
    <location>
        <begin position="8"/>
        <end position="35"/>
    </location>
</feature>
<dbReference type="RefSeq" id="WP_045160153.1">
    <property type="nucleotide sequence ID" value="NZ_JYHV01000004.1"/>
</dbReference>
<dbReference type="Pfam" id="PF06429">
    <property type="entry name" value="Flg_bbr_C"/>
    <property type="match status" value="1"/>
</dbReference>
<feature type="domain" description="Flagellar basal-body/hook protein C-terminal" evidence="10">
    <location>
        <begin position="215"/>
        <end position="259"/>
    </location>
</feature>
<comment type="subunit">
    <text evidence="5 8">The basal body constitutes a major portion of the flagellar organelle and consists of four rings (L,P,S, and M) mounted on a central rod. The rod consists of about 26 subunits of FlgG in the distal portion, and FlgB, FlgC and FlgF are thought to build up the proximal portion of the rod with about 6 subunits each.</text>
</comment>
<comment type="similarity">
    <text evidence="2 8">Belongs to the flagella basal body rod proteins family.</text>
</comment>
<dbReference type="Pfam" id="PF00460">
    <property type="entry name" value="Flg_bb_rod"/>
    <property type="match status" value="1"/>
</dbReference>
<dbReference type="InterPro" id="IPR019776">
    <property type="entry name" value="Flagellar_basal_body_rod_CS"/>
</dbReference>
<protein>
    <recommendedName>
        <fullName evidence="3 7">Flagellar basal-body rod protein FlgG</fullName>
    </recommendedName>
    <alternativeName>
        <fullName evidence="6 8">Distal rod protein</fullName>
    </alternativeName>
</protein>
<evidence type="ECO:0000256" key="7">
    <source>
        <dbReference type="NCBIfam" id="TIGR02488"/>
    </source>
</evidence>
<evidence type="ECO:0000256" key="2">
    <source>
        <dbReference type="ARBA" id="ARBA00009677"/>
    </source>
</evidence>
<evidence type="ECO:0000259" key="11">
    <source>
        <dbReference type="Pfam" id="PF22692"/>
    </source>
</evidence>
<dbReference type="GO" id="GO:0071978">
    <property type="term" value="P:bacterial-type flagellum-dependent swarming motility"/>
    <property type="evidence" value="ECO:0007669"/>
    <property type="project" value="TreeGrafter"/>
</dbReference>
<dbReference type="OrthoDB" id="9804559at2"/>
<evidence type="ECO:0000256" key="1">
    <source>
        <dbReference type="ARBA" id="ARBA00004117"/>
    </source>
</evidence>
<proteinExistence type="inferred from homology"/>
<dbReference type="PROSITE" id="PS00588">
    <property type="entry name" value="FLAGELLA_BB_ROD"/>
    <property type="match status" value="1"/>
</dbReference>
<accession>A0A0D9AUY2</accession>
<dbReference type="Pfam" id="PF22692">
    <property type="entry name" value="LlgE_F_G_D1"/>
    <property type="match status" value="1"/>
</dbReference>
<evidence type="ECO:0000256" key="6">
    <source>
        <dbReference type="ARBA" id="ARBA00032912"/>
    </source>
</evidence>
<evidence type="ECO:0000259" key="9">
    <source>
        <dbReference type="Pfam" id="PF00460"/>
    </source>
</evidence>
<dbReference type="InterPro" id="IPR010930">
    <property type="entry name" value="Flg_bb/hook_C_dom"/>
</dbReference>
<dbReference type="PATRIC" id="fig|316.101.peg.1934"/>
<dbReference type="InterPro" id="IPR037925">
    <property type="entry name" value="FlgE/F/G-like"/>
</dbReference>
<evidence type="ECO:0000256" key="3">
    <source>
        <dbReference type="ARBA" id="ARBA00017948"/>
    </source>
</evidence>
<sequence length="261" mass="27038">MNSALWVSKTGLAAQDTAMATVANNLANVNTNGFKSDRAVFEDLFYSIEKQPGAQADEINTVPSGIQLGSGVRVAGTQKVFTEGSIQTTGQPMDLAIVGRGFFQVESPNGDILYTENGQFQLNAEGVMVNAQGLPLTPAIEVPQGSTGFTVGADGIVTAVLAGDTLPSELGQITLVNFTNPGGLEALGGNLYRETVASGEAVEGVPGEEGLGQLKQGVLEGSNVQVVEAMVAMIAIQRAYEANAKVLDAASGMQQFLNQTV</sequence>
<keyword evidence="12" id="KW-0966">Cell projection</keyword>
<dbReference type="Proteomes" id="UP000032487">
    <property type="component" value="Unassembled WGS sequence"/>
</dbReference>
<comment type="subcellular location">
    <subcellularLocation>
        <location evidence="1 8">Bacterial flagellum basal body</location>
    </subcellularLocation>
</comment>
<gene>
    <name evidence="12" type="primary">flgG</name>
    <name evidence="12" type="ORF">UF78_00970</name>
</gene>
<dbReference type="InterPro" id="IPR020013">
    <property type="entry name" value="Flagellar_FlgE/F/G"/>
</dbReference>
<evidence type="ECO:0000259" key="10">
    <source>
        <dbReference type="Pfam" id="PF06429"/>
    </source>
</evidence>
<organism evidence="12 13">
    <name type="scientific">Stutzerimonas stutzeri</name>
    <name type="common">Pseudomonas stutzeri</name>
    <dbReference type="NCBI Taxonomy" id="316"/>
    <lineage>
        <taxon>Bacteria</taxon>
        <taxon>Pseudomonadati</taxon>
        <taxon>Pseudomonadota</taxon>
        <taxon>Gammaproteobacteria</taxon>
        <taxon>Pseudomonadales</taxon>
        <taxon>Pseudomonadaceae</taxon>
        <taxon>Stutzerimonas</taxon>
    </lineage>
</organism>
<evidence type="ECO:0000256" key="8">
    <source>
        <dbReference type="RuleBase" id="RU362116"/>
    </source>
</evidence>
<dbReference type="PANTHER" id="PTHR30435">
    <property type="entry name" value="FLAGELLAR PROTEIN"/>
    <property type="match status" value="1"/>
</dbReference>